<keyword evidence="2 7" id="KW-0812">Transmembrane</keyword>
<name>A0A835DPG8_TETSI</name>
<dbReference type="PANTHER" id="PTHR45283">
    <property type="entry name" value="NAD(P)H-QUINONE OXIDOREDUCTASE SUBUNIT T, CHLOROPLASTIC"/>
    <property type="match status" value="1"/>
</dbReference>
<keyword evidence="10" id="KW-1185">Reference proteome</keyword>
<dbReference type="OrthoDB" id="445556at2759"/>
<comment type="subcellular location">
    <subcellularLocation>
        <location evidence="1">Membrane</location>
        <topology evidence="1">Single-pass membrane protein</topology>
    </subcellularLocation>
</comment>
<evidence type="ECO:0000256" key="1">
    <source>
        <dbReference type="ARBA" id="ARBA00004167"/>
    </source>
</evidence>
<keyword evidence="4 7" id="KW-0472">Membrane</keyword>
<organism evidence="9 10">
    <name type="scientific">Tetracentron sinense</name>
    <name type="common">Spur-leaf</name>
    <dbReference type="NCBI Taxonomy" id="13715"/>
    <lineage>
        <taxon>Eukaryota</taxon>
        <taxon>Viridiplantae</taxon>
        <taxon>Streptophyta</taxon>
        <taxon>Embryophyta</taxon>
        <taxon>Tracheophyta</taxon>
        <taxon>Spermatophyta</taxon>
        <taxon>Magnoliopsida</taxon>
        <taxon>Trochodendrales</taxon>
        <taxon>Trochodendraceae</taxon>
        <taxon>Tetracentron</taxon>
    </lineage>
</organism>
<evidence type="ECO:0000256" key="5">
    <source>
        <dbReference type="ARBA" id="ARBA00023186"/>
    </source>
</evidence>
<dbReference type="InterPro" id="IPR044618">
    <property type="entry name" value="NdhT-like"/>
</dbReference>
<feature type="region of interest" description="Disordered" evidence="6">
    <location>
        <begin position="1"/>
        <end position="31"/>
    </location>
</feature>
<reference evidence="9 10" key="1">
    <citation type="submission" date="2020-04" db="EMBL/GenBank/DDBJ databases">
        <title>Plant Genome Project.</title>
        <authorList>
            <person name="Zhang R.-G."/>
        </authorList>
    </citation>
    <scope>NUCLEOTIDE SEQUENCE [LARGE SCALE GENOMIC DNA]</scope>
    <source>
        <strain evidence="9">YNK0</strain>
        <tissue evidence="9">Leaf</tissue>
    </source>
</reference>
<keyword evidence="3 7" id="KW-1133">Transmembrane helix</keyword>
<comment type="caution">
    <text evidence="9">The sequence shown here is derived from an EMBL/GenBank/DDBJ whole genome shotgun (WGS) entry which is preliminary data.</text>
</comment>
<dbReference type="InterPro" id="IPR018253">
    <property type="entry name" value="DnaJ_domain_CS"/>
</dbReference>
<evidence type="ECO:0000313" key="9">
    <source>
        <dbReference type="EMBL" id="KAF8411883.1"/>
    </source>
</evidence>
<protein>
    <recommendedName>
        <fullName evidence="8">J domain-containing protein</fullName>
    </recommendedName>
</protein>
<evidence type="ECO:0000259" key="8">
    <source>
        <dbReference type="PROSITE" id="PS50076"/>
    </source>
</evidence>
<dbReference type="Gene3D" id="1.10.287.110">
    <property type="entry name" value="DnaJ domain"/>
    <property type="match status" value="1"/>
</dbReference>
<keyword evidence="5" id="KW-0143">Chaperone</keyword>
<dbReference type="CDD" id="cd06257">
    <property type="entry name" value="DnaJ"/>
    <property type="match status" value="1"/>
</dbReference>
<dbReference type="SMART" id="SM00271">
    <property type="entry name" value="DnaJ"/>
    <property type="match status" value="1"/>
</dbReference>
<dbReference type="FunFam" id="1.10.287.110:FF:000087">
    <property type="entry name" value="DnaJ homolog subfamily C member 4"/>
    <property type="match status" value="1"/>
</dbReference>
<dbReference type="PROSITE" id="PS50076">
    <property type="entry name" value="DNAJ_2"/>
    <property type="match status" value="1"/>
</dbReference>
<dbReference type="InterPro" id="IPR036869">
    <property type="entry name" value="J_dom_sf"/>
</dbReference>
<gene>
    <name evidence="9" type="ORF">HHK36_004441</name>
</gene>
<dbReference type="Proteomes" id="UP000655225">
    <property type="component" value="Unassembled WGS sequence"/>
</dbReference>
<evidence type="ECO:0000313" key="10">
    <source>
        <dbReference type="Proteomes" id="UP000655225"/>
    </source>
</evidence>
<dbReference type="InterPro" id="IPR001623">
    <property type="entry name" value="DnaJ_domain"/>
</dbReference>
<dbReference type="EMBL" id="JABCRI010000002">
    <property type="protein sequence ID" value="KAF8411883.1"/>
    <property type="molecule type" value="Genomic_DNA"/>
</dbReference>
<dbReference type="PRINTS" id="PR00625">
    <property type="entry name" value="JDOMAIN"/>
</dbReference>
<evidence type="ECO:0000256" key="3">
    <source>
        <dbReference type="ARBA" id="ARBA00022989"/>
    </source>
</evidence>
<feature type="transmembrane region" description="Helical" evidence="7">
    <location>
        <begin position="220"/>
        <end position="242"/>
    </location>
</feature>
<proteinExistence type="predicted"/>
<dbReference type="OMA" id="KRRFYDW"/>
<evidence type="ECO:0000256" key="4">
    <source>
        <dbReference type="ARBA" id="ARBA00023136"/>
    </source>
</evidence>
<dbReference type="GO" id="GO:0016020">
    <property type="term" value="C:membrane"/>
    <property type="evidence" value="ECO:0007669"/>
    <property type="project" value="UniProtKB-SubCell"/>
</dbReference>
<dbReference type="AlphaFoldDB" id="A0A835DPG8"/>
<evidence type="ECO:0000256" key="2">
    <source>
        <dbReference type="ARBA" id="ARBA00022692"/>
    </source>
</evidence>
<dbReference type="SUPFAM" id="SSF46565">
    <property type="entry name" value="Chaperone J-domain"/>
    <property type="match status" value="1"/>
</dbReference>
<dbReference type="Pfam" id="PF00226">
    <property type="entry name" value="DnaJ"/>
    <property type="match status" value="1"/>
</dbReference>
<evidence type="ECO:0000256" key="6">
    <source>
        <dbReference type="SAM" id="MobiDB-lite"/>
    </source>
</evidence>
<accession>A0A835DPG8</accession>
<sequence>MASTTAPPTLSILHGGRKAGRHISEETQIRRRSHSKVRIFALQEEGGRKKAPPGVDTRIHWDSPDEGWIGGNSSKPAEKLRAEEERQQDLLSGKFADLLDNSTDSHYQFLGVSAEADLEEIKAAYRRLSKEYHPDTTSLPLKVASDKFMKLREVYDVLSNEERRSFYNWTLAQEAVSRQAEKMKMKFEDPYEQEVNNWKPIPDMVDRLGGKNMELSDQALSALTVDAGILIFSICCIVYVVFFKEQY</sequence>
<feature type="domain" description="J" evidence="8">
    <location>
        <begin position="105"/>
        <end position="171"/>
    </location>
</feature>
<evidence type="ECO:0000256" key="7">
    <source>
        <dbReference type="SAM" id="Phobius"/>
    </source>
</evidence>
<dbReference type="PROSITE" id="PS00636">
    <property type="entry name" value="DNAJ_1"/>
    <property type="match status" value="1"/>
</dbReference>
<dbReference type="PANTHER" id="PTHR45283:SF1">
    <property type="entry name" value="NAD(P)H-QUINONE OXIDOREDUCTASE SUBUNIT T, CHLOROPLASTIC"/>
    <property type="match status" value="1"/>
</dbReference>